<sequence>MAAKFDWVIVSDRSGRDIGAVGFIDDQAVAIASFFDSRDANKDGKVGLAERVVSAVSPFSLDGAAIAEVAMQGRANPLIVERDPSYFGMSANIFAGFAQSMVVDAVWSVYFKRGVRAAGTGVARVITDNMVKQIVIRKGLERVAREAFDNVTAL</sequence>
<dbReference type="Proteomes" id="UP000283587">
    <property type="component" value="Unassembled WGS sequence"/>
</dbReference>
<dbReference type="OrthoDB" id="8450139at2"/>
<dbReference type="EMBL" id="QZEW01000003">
    <property type="protein sequence ID" value="RJL21824.1"/>
    <property type="molecule type" value="Genomic_DNA"/>
</dbReference>
<comment type="caution">
    <text evidence="1">The sequence shown here is derived from an EMBL/GenBank/DDBJ whole genome shotgun (WGS) entry which is preliminary data.</text>
</comment>
<dbReference type="AlphaFoldDB" id="A0A419AC95"/>
<organism evidence="1 2">
    <name type="scientific">Paracoccus siganidrum</name>
    <dbReference type="NCBI Taxonomy" id="1276757"/>
    <lineage>
        <taxon>Bacteria</taxon>
        <taxon>Pseudomonadati</taxon>
        <taxon>Pseudomonadota</taxon>
        <taxon>Alphaproteobacteria</taxon>
        <taxon>Rhodobacterales</taxon>
        <taxon>Paracoccaceae</taxon>
        <taxon>Paracoccus</taxon>
    </lineage>
</organism>
<name>A0A419AC95_9RHOB</name>
<dbReference type="RefSeq" id="WP_119896326.1">
    <property type="nucleotide sequence ID" value="NZ_QNRC01000006.1"/>
</dbReference>
<proteinExistence type="predicted"/>
<accession>A0A419AC95</accession>
<keyword evidence="2" id="KW-1185">Reference proteome</keyword>
<evidence type="ECO:0000313" key="2">
    <source>
        <dbReference type="Proteomes" id="UP000283587"/>
    </source>
</evidence>
<protein>
    <submittedName>
        <fullName evidence="1">Uncharacterized protein</fullName>
    </submittedName>
</protein>
<reference evidence="2" key="1">
    <citation type="submission" date="2018-09" db="EMBL/GenBank/DDBJ databases">
        <title>Paracoccus onubensis nov. sp. a moderate halophilic bacterium isolated from Gruta de las Maravillas (Aracena, Spain).</title>
        <authorList>
            <person name="Jurado V."/>
            <person name="Gutierrez-Patricio S."/>
            <person name="Gonzalez-Pimentel J.L."/>
            <person name="Miller A.Z."/>
            <person name="Laiz L."/>
            <person name="Saiz-Jimenez C."/>
        </authorList>
    </citation>
    <scope>NUCLEOTIDE SEQUENCE [LARGE SCALE GENOMIC DNA]</scope>
    <source>
        <strain evidence="2">DSM 26381</strain>
    </source>
</reference>
<evidence type="ECO:0000313" key="1">
    <source>
        <dbReference type="EMBL" id="RJL21824.1"/>
    </source>
</evidence>
<gene>
    <name evidence="1" type="ORF">D3P05_00985</name>
</gene>